<keyword evidence="6" id="KW-0460">Magnesium</keyword>
<gene>
    <name evidence="9" type="ORF">AWC38_SpisGene10488</name>
</gene>
<evidence type="ECO:0000313" key="10">
    <source>
        <dbReference type="Proteomes" id="UP000225706"/>
    </source>
</evidence>
<dbReference type="GO" id="GO:0008296">
    <property type="term" value="F:3'-5'-DNA exonuclease activity"/>
    <property type="evidence" value="ECO:0007669"/>
    <property type="project" value="TreeGrafter"/>
</dbReference>
<evidence type="ECO:0000313" key="9">
    <source>
        <dbReference type="EMBL" id="PFX24892.1"/>
    </source>
</evidence>
<dbReference type="Pfam" id="PF20700">
    <property type="entry name" value="Mutator"/>
    <property type="match status" value="1"/>
</dbReference>
<keyword evidence="3" id="KW-0479">Metal-binding</keyword>
<dbReference type="InterPro" id="IPR036397">
    <property type="entry name" value="RNaseH_sf"/>
</dbReference>
<protein>
    <recommendedName>
        <fullName evidence="8">Mutator-like transposase domain-containing protein</fullName>
    </recommendedName>
</protein>
<accession>A0A2B4S8N6</accession>
<dbReference type="InterPro" id="IPR012337">
    <property type="entry name" value="RNaseH-like_sf"/>
</dbReference>
<comment type="caution">
    <text evidence="9">The sequence shown here is derived from an EMBL/GenBank/DDBJ whole genome shotgun (WGS) entry which is preliminary data.</text>
</comment>
<dbReference type="SUPFAM" id="SSF53098">
    <property type="entry name" value="Ribonuclease H-like"/>
    <property type="match status" value="1"/>
</dbReference>
<dbReference type="PANTHER" id="PTHR13058:SF22">
    <property type="entry name" value="EXODEOXYRIBONUCLEASE III"/>
    <property type="match status" value="1"/>
</dbReference>
<keyword evidence="10" id="KW-1185">Reference proteome</keyword>
<evidence type="ECO:0000256" key="6">
    <source>
        <dbReference type="ARBA" id="ARBA00022842"/>
    </source>
</evidence>
<keyword evidence="5" id="KW-0269">Exonuclease</keyword>
<feature type="domain" description="Mutator-like transposase" evidence="8">
    <location>
        <begin position="70"/>
        <end position="206"/>
    </location>
</feature>
<comment type="cofactor">
    <cofactor evidence="1">
        <name>Mg(2+)</name>
        <dbReference type="ChEBI" id="CHEBI:18420"/>
    </cofactor>
</comment>
<sequence>MRQVAFGKWKRSKPEKETKVERLHEGFKTWNAKMKLQYDNISKENEPPAKRMTRAREQNKAKRKANLPQGSRLVDLETRTDGLKECSFCHYGPLSLGNVIEEQHSGLASTFTVICSQCNAENTIKTSKEHRSGARGPLTFDVNTRAALGCLHTGVGNTHLNNLLSILTVPALNSSTFKNQEREAGKAIGLEAKSSCQQFRNLEREEAIENDITAAITEQQQEQYENAVPKYTSRPTVQKETFDDSKFYHFVLFDIETNSTGKSAEGCQLAAMDRASIDSASTRSTKPVCTILAGHNAATFDILILLRNGGENFIAELSSISSIRFADTLTLMKSLIKSKHSSIQNAEGKFPKPGQSSVYEHLFQATFDAHDALEDVIALRRILLSPRLALSDEMLVNRSSVISVKDAAEDLKYLDNRHHRLLSFRGKLYNPGHADSPIKQSIAEKNCWQ</sequence>
<dbReference type="GO" id="GO:0006308">
    <property type="term" value="P:DNA catabolic process"/>
    <property type="evidence" value="ECO:0007669"/>
    <property type="project" value="TreeGrafter"/>
</dbReference>
<dbReference type="PANTHER" id="PTHR13058">
    <property type="entry name" value="THREE PRIME REPAIR EXONUCLEASE 1, 2"/>
    <property type="match status" value="1"/>
</dbReference>
<keyword evidence="4" id="KW-0378">Hydrolase</keyword>
<evidence type="ECO:0000256" key="4">
    <source>
        <dbReference type="ARBA" id="ARBA00022801"/>
    </source>
</evidence>
<reference evidence="10" key="1">
    <citation type="journal article" date="2017" name="bioRxiv">
        <title>Comparative analysis of the genomes of Stylophora pistillata and Acropora digitifera provides evidence for extensive differences between species of corals.</title>
        <authorList>
            <person name="Voolstra C.R."/>
            <person name="Li Y."/>
            <person name="Liew Y.J."/>
            <person name="Baumgarten S."/>
            <person name="Zoccola D."/>
            <person name="Flot J.-F."/>
            <person name="Tambutte S."/>
            <person name="Allemand D."/>
            <person name="Aranda M."/>
        </authorList>
    </citation>
    <scope>NUCLEOTIDE SEQUENCE [LARGE SCALE GENOMIC DNA]</scope>
</reference>
<keyword evidence="2" id="KW-0540">Nuclease</keyword>
<dbReference type="InterPro" id="IPR040393">
    <property type="entry name" value="TREX1/2"/>
</dbReference>
<dbReference type="EMBL" id="LSMT01000164">
    <property type="protein sequence ID" value="PFX24892.1"/>
    <property type="molecule type" value="Genomic_DNA"/>
</dbReference>
<feature type="compositionally biased region" description="Basic and acidic residues" evidence="7">
    <location>
        <begin position="42"/>
        <end position="60"/>
    </location>
</feature>
<dbReference type="InterPro" id="IPR049012">
    <property type="entry name" value="Mutator_transp_dom"/>
</dbReference>
<evidence type="ECO:0000256" key="3">
    <source>
        <dbReference type="ARBA" id="ARBA00022723"/>
    </source>
</evidence>
<dbReference type="GO" id="GO:0005737">
    <property type="term" value="C:cytoplasm"/>
    <property type="evidence" value="ECO:0007669"/>
    <property type="project" value="TreeGrafter"/>
</dbReference>
<dbReference type="AlphaFoldDB" id="A0A2B4S8N6"/>
<proteinExistence type="predicted"/>
<dbReference type="GO" id="GO:0003676">
    <property type="term" value="F:nucleic acid binding"/>
    <property type="evidence" value="ECO:0007669"/>
    <property type="project" value="InterPro"/>
</dbReference>
<evidence type="ECO:0000256" key="5">
    <source>
        <dbReference type="ARBA" id="ARBA00022839"/>
    </source>
</evidence>
<evidence type="ECO:0000256" key="7">
    <source>
        <dbReference type="SAM" id="MobiDB-lite"/>
    </source>
</evidence>
<dbReference type="Gene3D" id="3.30.420.10">
    <property type="entry name" value="Ribonuclease H-like superfamily/Ribonuclease H"/>
    <property type="match status" value="1"/>
</dbReference>
<feature type="region of interest" description="Disordered" evidence="7">
    <location>
        <begin position="42"/>
        <end position="68"/>
    </location>
</feature>
<evidence type="ECO:0000256" key="2">
    <source>
        <dbReference type="ARBA" id="ARBA00022722"/>
    </source>
</evidence>
<dbReference type="OrthoDB" id="5989921at2759"/>
<evidence type="ECO:0000259" key="8">
    <source>
        <dbReference type="Pfam" id="PF20700"/>
    </source>
</evidence>
<evidence type="ECO:0000256" key="1">
    <source>
        <dbReference type="ARBA" id="ARBA00001946"/>
    </source>
</evidence>
<dbReference type="GO" id="GO:0046872">
    <property type="term" value="F:metal ion binding"/>
    <property type="evidence" value="ECO:0007669"/>
    <property type="project" value="UniProtKB-KW"/>
</dbReference>
<name>A0A2B4S8N6_STYPI</name>
<dbReference type="Proteomes" id="UP000225706">
    <property type="component" value="Unassembled WGS sequence"/>
</dbReference>
<dbReference type="STRING" id="50429.A0A2B4S8N6"/>
<organism evidence="9 10">
    <name type="scientific">Stylophora pistillata</name>
    <name type="common">Smooth cauliflower coral</name>
    <dbReference type="NCBI Taxonomy" id="50429"/>
    <lineage>
        <taxon>Eukaryota</taxon>
        <taxon>Metazoa</taxon>
        <taxon>Cnidaria</taxon>
        <taxon>Anthozoa</taxon>
        <taxon>Hexacorallia</taxon>
        <taxon>Scleractinia</taxon>
        <taxon>Astrocoeniina</taxon>
        <taxon>Pocilloporidae</taxon>
        <taxon>Stylophora</taxon>
    </lineage>
</organism>